<dbReference type="GO" id="GO:0016491">
    <property type="term" value="F:oxidoreductase activity"/>
    <property type="evidence" value="ECO:0007669"/>
    <property type="project" value="UniProtKB-KW"/>
</dbReference>
<dbReference type="PANTHER" id="PTHR24320">
    <property type="entry name" value="RETINOL DEHYDROGENASE"/>
    <property type="match status" value="1"/>
</dbReference>
<feature type="chain" id="PRO_5044016530" description="Pod-specific dehydrogenase" evidence="5">
    <location>
        <begin position="29"/>
        <end position="370"/>
    </location>
</feature>
<dbReference type="AlphaFoldDB" id="A0AAX4JWK8"/>
<accession>A0AAX4JWK8</accession>
<dbReference type="GeneID" id="91094757"/>
<sequence length="370" mass="40879">MGFFSAILSWFQFHLNVILHAGLPLVFWVQPKWSIDHDVPDQSGKVILVTGGNSGTGYSTALSLYNAGAKVYIACRNQQKAKEAIKNIQNNNIMTLDGSFKPNPGKNSNIKTGTIEFIKLDLTDLASVDECAQEFLKKEQKLDVLFANAGVMASPEGIYTKQGYTLQFGTNVLGHQRLISLLLPLLLSSPPTNPSRVILTSSAGHAGAPKGGIDFKSVVRDPSEGSISTQNENPKQGKSEKPKWVEYGQSKWGNIALAKYLYNEYGRKGRLISVAVHPGMIATNLAQHLSLTPYVIKYAPWLAPIITRTPNIGAVNQVWAATISDHDARWIDGQYIVPYRKVGISRPDLKDDEKIDEVWNWCEEQGKKWA</sequence>
<name>A0AAX4JWK8_9TREE</name>
<evidence type="ECO:0000256" key="2">
    <source>
        <dbReference type="ARBA" id="ARBA00022857"/>
    </source>
</evidence>
<dbReference type="EMBL" id="CP144102">
    <property type="protein sequence ID" value="WWC89169.1"/>
    <property type="molecule type" value="Genomic_DNA"/>
</dbReference>
<proteinExistence type="inferred from homology"/>
<dbReference type="PANTHER" id="PTHR24320:SF282">
    <property type="entry name" value="WW DOMAIN-CONTAINING OXIDOREDUCTASE"/>
    <property type="match status" value="1"/>
</dbReference>
<keyword evidence="7" id="KW-1185">Reference proteome</keyword>
<feature type="region of interest" description="Disordered" evidence="4">
    <location>
        <begin position="222"/>
        <end position="242"/>
    </location>
</feature>
<evidence type="ECO:0000313" key="7">
    <source>
        <dbReference type="Proteomes" id="UP001355207"/>
    </source>
</evidence>
<evidence type="ECO:0000313" key="6">
    <source>
        <dbReference type="EMBL" id="WWC89169.1"/>
    </source>
</evidence>
<keyword evidence="2" id="KW-0521">NADP</keyword>
<dbReference type="RefSeq" id="XP_066075932.1">
    <property type="nucleotide sequence ID" value="XM_066219835.1"/>
</dbReference>
<gene>
    <name evidence="6" type="ORF">L201_004087</name>
</gene>
<evidence type="ECO:0000256" key="1">
    <source>
        <dbReference type="ARBA" id="ARBA00006484"/>
    </source>
</evidence>
<protein>
    <recommendedName>
        <fullName evidence="8">Pod-specific dehydrogenase</fullName>
    </recommendedName>
</protein>
<keyword evidence="5" id="KW-0732">Signal</keyword>
<evidence type="ECO:0000256" key="5">
    <source>
        <dbReference type="SAM" id="SignalP"/>
    </source>
</evidence>
<dbReference type="PRINTS" id="PR00081">
    <property type="entry name" value="GDHRDH"/>
</dbReference>
<dbReference type="Gene3D" id="3.40.50.720">
    <property type="entry name" value="NAD(P)-binding Rossmann-like Domain"/>
    <property type="match status" value="1"/>
</dbReference>
<evidence type="ECO:0008006" key="8">
    <source>
        <dbReference type="Google" id="ProtNLM"/>
    </source>
</evidence>
<reference evidence="6 7" key="1">
    <citation type="submission" date="2024-01" db="EMBL/GenBank/DDBJ databases">
        <title>Comparative genomics of Cryptococcus and Kwoniella reveals pathogenesis evolution and contrasting modes of karyotype evolution via chromosome fusion or intercentromeric recombination.</title>
        <authorList>
            <person name="Coelho M.A."/>
            <person name="David-Palma M."/>
            <person name="Shea T."/>
            <person name="Bowers K."/>
            <person name="McGinley-Smith S."/>
            <person name="Mohammad A.W."/>
            <person name="Gnirke A."/>
            <person name="Yurkov A.M."/>
            <person name="Nowrousian M."/>
            <person name="Sun S."/>
            <person name="Cuomo C.A."/>
            <person name="Heitman J."/>
        </authorList>
    </citation>
    <scope>NUCLEOTIDE SEQUENCE [LARGE SCALE GENOMIC DNA]</scope>
    <source>
        <strain evidence="6 7">CBS 6074</strain>
    </source>
</reference>
<dbReference type="Pfam" id="PF00106">
    <property type="entry name" value="adh_short"/>
    <property type="match status" value="1"/>
</dbReference>
<dbReference type="InterPro" id="IPR002347">
    <property type="entry name" value="SDR_fam"/>
</dbReference>
<feature type="signal peptide" evidence="5">
    <location>
        <begin position="1"/>
        <end position="28"/>
    </location>
</feature>
<organism evidence="6 7">
    <name type="scientific">Kwoniella dendrophila CBS 6074</name>
    <dbReference type="NCBI Taxonomy" id="1295534"/>
    <lineage>
        <taxon>Eukaryota</taxon>
        <taxon>Fungi</taxon>
        <taxon>Dikarya</taxon>
        <taxon>Basidiomycota</taxon>
        <taxon>Agaricomycotina</taxon>
        <taxon>Tremellomycetes</taxon>
        <taxon>Tremellales</taxon>
        <taxon>Cryptococcaceae</taxon>
        <taxon>Kwoniella</taxon>
    </lineage>
</organism>
<evidence type="ECO:0000256" key="3">
    <source>
        <dbReference type="ARBA" id="ARBA00023002"/>
    </source>
</evidence>
<feature type="compositionally biased region" description="Polar residues" evidence="4">
    <location>
        <begin position="225"/>
        <end position="234"/>
    </location>
</feature>
<keyword evidence="3" id="KW-0560">Oxidoreductase</keyword>
<dbReference type="Proteomes" id="UP001355207">
    <property type="component" value="Chromosome 5"/>
</dbReference>
<evidence type="ECO:0000256" key="4">
    <source>
        <dbReference type="SAM" id="MobiDB-lite"/>
    </source>
</evidence>
<dbReference type="InterPro" id="IPR036291">
    <property type="entry name" value="NAD(P)-bd_dom_sf"/>
</dbReference>
<comment type="similarity">
    <text evidence="1">Belongs to the short-chain dehydrogenases/reductases (SDR) family.</text>
</comment>
<dbReference type="SUPFAM" id="SSF51735">
    <property type="entry name" value="NAD(P)-binding Rossmann-fold domains"/>
    <property type="match status" value="1"/>
</dbReference>